<keyword evidence="10 16" id="KW-0663">Pyridoxal phosphate</keyword>
<reference evidence="18 19" key="1">
    <citation type="submission" date="2023-07" db="EMBL/GenBank/DDBJ databases">
        <title>Genomic Encyclopedia of Type Strains, Phase IV (KMG-IV): sequencing the most valuable type-strain genomes for metagenomic binning, comparative biology and taxonomic classification.</title>
        <authorList>
            <person name="Goeker M."/>
        </authorList>
    </citation>
    <scope>NUCLEOTIDE SEQUENCE [LARGE SCALE GENOMIC DNA]</scope>
    <source>
        <strain evidence="18 19">DSM 12396</strain>
    </source>
</reference>
<evidence type="ECO:0000256" key="7">
    <source>
        <dbReference type="ARBA" id="ARBA00022576"/>
    </source>
</evidence>
<keyword evidence="9 17" id="KW-0808">Transferase</keyword>
<dbReference type="Proteomes" id="UP001225644">
    <property type="component" value="Unassembled WGS sequence"/>
</dbReference>
<dbReference type="EMBL" id="JAUSUX010000017">
    <property type="protein sequence ID" value="MDQ0287010.1"/>
    <property type="molecule type" value="Genomic_DNA"/>
</dbReference>
<comment type="catalytic activity">
    <reaction evidence="13 17">
        <text>L-isoleucine + 2-oxoglutarate = (S)-3-methyl-2-oxopentanoate + L-glutamate</text>
        <dbReference type="Rhea" id="RHEA:24801"/>
        <dbReference type="ChEBI" id="CHEBI:16810"/>
        <dbReference type="ChEBI" id="CHEBI:29985"/>
        <dbReference type="ChEBI" id="CHEBI:35146"/>
        <dbReference type="ChEBI" id="CHEBI:58045"/>
        <dbReference type="EC" id="2.6.1.42"/>
    </reaction>
</comment>
<evidence type="ECO:0000256" key="6">
    <source>
        <dbReference type="ARBA" id="ARBA00009320"/>
    </source>
</evidence>
<comment type="pathway">
    <text evidence="3 17">Amino-acid biosynthesis; L-isoleucine biosynthesis; L-isoleucine from 2-oxobutanoate: step 4/4.</text>
</comment>
<dbReference type="PROSITE" id="PS00770">
    <property type="entry name" value="AA_TRANSFER_CLASS_4"/>
    <property type="match status" value="1"/>
</dbReference>
<accession>A0ABU0B2R5</accession>
<comment type="function">
    <text evidence="2 17">Acts on leucine, isoleucine and valine.</text>
</comment>
<keyword evidence="7 17" id="KW-0032">Aminotransferase</keyword>
<dbReference type="NCBIfam" id="TIGR01122">
    <property type="entry name" value="ilvE_I"/>
    <property type="match status" value="1"/>
</dbReference>
<comment type="catalytic activity">
    <reaction evidence="14 17">
        <text>L-leucine + 2-oxoglutarate = 4-methyl-2-oxopentanoate + L-glutamate</text>
        <dbReference type="Rhea" id="RHEA:18321"/>
        <dbReference type="ChEBI" id="CHEBI:16810"/>
        <dbReference type="ChEBI" id="CHEBI:17865"/>
        <dbReference type="ChEBI" id="CHEBI:29985"/>
        <dbReference type="ChEBI" id="CHEBI:57427"/>
        <dbReference type="EC" id="2.6.1.42"/>
    </reaction>
</comment>
<keyword evidence="8 17" id="KW-0028">Amino-acid biosynthesis</keyword>
<proteinExistence type="inferred from homology"/>
<evidence type="ECO:0000313" key="19">
    <source>
        <dbReference type="Proteomes" id="UP001225644"/>
    </source>
</evidence>
<evidence type="ECO:0000256" key="16">
    <source>
        <dbReference type="RuleBase" id="RU004516"/>
    </source>
</evidence>
<evidence type="ECO:0000256" key="15">
    <source>
        <dbReference type="RuleBase" id="RU004106"/>
    </source>
</evidence>
<dbReference type="InterPro" id="IPR043131">
    <property type="entry name" value="BCAT-like_N"/>
</dbReference>
<dbReference type="NCBIfam" id="NF006185">
    <property type="entry name" value="PRK08320.1"/>
    <property type="match status" value="1"/>
</dbReference>
<dbReference type="InterPro" id="IPR043132">
    <property type="entry name" value="BCAT-like_C"/>
</dbReference>
<dbReference type="Gene3D" id="3.20.10.10">
    <property type="entry name" value="D-amino Acid Aminotransferase, subunit A, domain 2"/>
    <property type="match status" value="1"/>
</dbReference>
<keyword evidence="11 17" id="KW-0100">Branched-chain amino acid biosynthesis</keyword>
<dbReference type="InterPro" id="IPR018300">
    <property type="entry name" value="Aminotrans_IV_CS"/>
</dbReference>
<dbReference type="EC" id="2.6.1.42" evidence="17"/>
<evidence type="ECO:0000256" key="14">
    <source>
        <dbReference type="ARBA" id="ARBA00049229"/>
    </source>
</evidence>
<dbReference type="InterPro" id="IPR050571">
    <property type="entry name" value="Class-IV_PLP-Dep_Aminotrnsfr"/>
</dbReference>
<comment type="pathway">
    <text evidence="4 17">Amino-acid biosynthesis; L-valine biosynthesis; L-valine from pyruvate: step 4/4.</text>
</comment>
<comment type="caution">
    <text evidence="18">The sequence shown here is derived from an EMBL/GenBank/DDBJ whole genome shotgun (WGS) entry which is preliminary data.</text>
</comment>
<organism evidence="18 19">
    <name type="scientific">Desulfofundulus luciae</name>
    <dbReference type="NCBI Taxonomy" id="74702"/>
    <lineage>
        <taxon>Bacteria</taxon>
        <taxon>Bacillati</taxon>
        <taxon>Bacillota</taxon>
        <taxon>Clostridia</taxon>
        <taxon>Eubacteriales</taxon>
        <taxon>Peptococcaceae</taxon>
        <taxon>Desulfofundulus</taxon>
    </lineage>
</organism>
<dbReference type="InterPro" id="IPR001544">
    <property type="entry name" value="Aminotrans_IV"/>
</dbReference>
<evidence type="ECO:0000256" key="11">
    <source>
        <dbReference type="ARBA" id="ARBA00023304"/>
    </source>
</evidence>
<evidence type="ECO:0000256" key="17">
    <source>
        <dbReference type="RuleBase" id="RU364094"/>
    </source>
</evidence>
<protein>
    <recommendedName>
        <fullName evidence="17">Branched-chain-amino-acid aminotransferase</fullName>
        <shortName evidence="17">BCAT</shortName>
        <ecNumber evidence="17">2.6.1.42</ecNumber>
    </recommendedName>
</protein>
<gene>
    <name evidence="17" type="primary">ilvE</name>
    <name evidence="18" type="ORF">J2Z49_002127</name>
</gene>
<dbReference type="InterPro" id="IPR005785">
    <property type="entry name" value="B_amino_transI"/>
</dbReference>
<dbReference type="InterPro" id="IPR036038">
    <property type="entry name" value="Aminotransferase-like"/>
</dbReference>
<evidence type="ECO:0000256" key="9">
    <source>
        <dbReference type="ARBA" id="ARBA00022679"/>
    </source>
</evidence>
<evidence type="ECO:0000256" key="10">
    <source>
        <dbReference type="ARBA" id="ARBA00022898"/>
    </source>
</evidence>
<comment type="pathway">
    <text evidence="5 17">Amino-acid biosynthesis; L-leucine biosynthesis; L-leucine from 3-methyl-2-oxobutanoate: step 4/4.</text>
</comment>
<comment type="catalytic activity">
    <reaction evidence="12 17">
        <text>L-valine + 2-oxoglutarate = 3-methyl-2-oxobutanoate + L-glutamate</text>
        <dbReference type="Rhea" id="RHEA:24813"/>
        <dbReference type="ChEBI" id="CHEBI:11851"/>
        <dbReference type="ChEBI" id="CHEBI:16810"/>
        <dbReference type="ChEBI" id="CHEBI:29985"/>
        <dbReference type="ChEBI" id="CHEBI:57762"/>
        <dbReference type="EC" id="2.6.1.42"/>
    </reaction>
</comment>
<dbReference type="PANTHER" id="PTHR42743:SF11">
    <property type="entry name" value="AMINODEOXYCHORISMATE LYASE"/>
    <property type="match status" value="1"/>
</dbReference>
<dbReference type="Pfam" id="PF01063">
    <property type="entry name" value="Aminotran_4"/>
    <property type="match status" value="1"/>
</dbReference>
<dbReference type="PANTHER" id="PTHR42743">
    <property type="entry name" value="AMINO-ACID AMINOTRANSFERASE"/>
    <property type="match status" value="1"/>
</dbReference>
<evidence type="ECO:0000256" key="8">
    <source>
        <dbReference type="ARBA" id="ARBA00022605"/>
    </source>
</evidence>
<dbReference type="Gene3D" id="3.30.470.10">
    <property type="match status" value="1"/>
</dbReference>
<comment type="similarity">
    <text evidence="6 15">Belongs to the class-IV pyridoxal-phosphate-dependent aminotransferase family.</text>
</comment>
<evidence type="ECO:0000256" key="13">
    <source>
        <dbReference type="ARBA" id="ARBA00048798"/>
    </source>
</evidence>
<sequence length="293" mass="32634">MGLIIYLNGEYVPEEKAVVSVFDHGLLYGDGVFEGIRAYHNRVFKLKEHIVRLYESARAIDLHIPLSQDEMTEVVLETCRRNGLKDAYIRLVVSRGRGDLGLDPRKCPEPTIFCIAASIQLYPRELYEKGLELVTVATRRNLPEACNPRVKSLNYLNNIYAKIEANLVGAPEAVMLNQEGYVAEATGDNIFIVKNGTLITPPPHVGILEGITRNTVMEIARGKGIPVEEKLFTRFDIYTADECFLTGTAAEVIPAVRLDGRLIGSGQPGEMTRVLMQAFRELTLVDGPVIFQE</sequence>
<dbReference type="SUPFAM" id="SSF56752">
    <property type="entry name" value="D-aminoacid aminotransferase-like PLP-dependent enzymes"/>
    <property type="match status" value="1"/>
</dbReference>
<evidence type="ECO:0000256" key="4">
    <source>
        <dbReference type="ARBA" id="ARBA00004931"/>
    </source>
</evidence>
<comment type="cofactor">
    <cofactor evidence="1 16">
        <name>pyridoxal 5'-phosphate</name>
        <dbReference type="ChEBI" id="CHEBI:597326"/>
    </cofactor>
</comment>
<evidence type="ECO:0000256" key="5">
    <source>
        <dbReference type="ARBA" id="ARBA00005072"/>
    </source>
</evidence>
<evidence type="ECO:0000256" key="12">
    <source>
        <dbReference type="ARBA" id="ARBA00048212"/>
    </source>
</evidence>
<dbReference type="GO" id="GO:0004084">
    <property type="term" value="F:branched-chain-amino-acid transaminase activity"/>
    <property type="evidence" value="ECO:0007669"/>
    <property type="project" value="UniProtKB-EC"/>
</dbReference>
<dbReference type="RefSeq" id="WP_307402834.1">
    <property type="nucleotide sequence ID" value="NZ_JAUSUX010000017.1"/>
</dbReference>
<name>A0ABU0B2R5_9FIRM</name>
<evidence type="ECO:0000313" key="18">
    <source>
        <dbReference type="EMBL" id="MDQ0287010.1"/>
    </source>
</evidence>
<evidence type="ECO:0000256" key="3">
    <source>
        <dbReference type="ARBA" id="ARBA00004824"/>
    </source>
</evidence>
<keyword evidence="19" id="KW-1185">Reference proteome</keyword>
<dbReference type="CDD" id="cd01558">
    <property type="entry name" value="D-AAT_like"/>
    <property type="match status" value="1"/>
</dbReference>
<evidence type="ECO:0000256" key="1">
    <source>
        <dbReference type="ARBA" id="ARBA00001933"/>
    </source>
</evidence>
<evidence type="ECO:0000256" key="2">
    <source>
        <dbReference type="ARBA" id="ARBA00003109"/>
    </source>
</evidence>